<organism evidence="4 5">
    <name type="scientific">Chryseobacterium luteum</name>
    <dbReference type="NCBI Taxonomy" id="421531"/>
    <lineage>
        <taxon>Bacteria</taxon>
        <taxon>Pseudomonadati</taxon>
        <taxon>Bacteroidota</taxon>
        <taxon>Flavobacteriia</taxon>
        <taxon>Flavobacteriales</taxon>
        <taxon>Weeksellaceae</taxon>
        <taxon>Chryseobacterium group</taxon>
        <taxon>Chryseobacterium</taxon>
    </lineage>
</organism>
<accession>A0A085ZV73</accession>
<evidence type="ECO:0000313" key="5">
    <source>
        <dbReference type="Proteomes" id="UP000028703"/>
    </source>
</evidence>
<sequence>MKLKIYLSLTLLVATLSFAQEKKAEKPKFNEELAASLGTDQYGMKPYTIVMLTTGSTKVDDKGKMEELMKGHLANIRKLADEGKIVVAGPFLEQNKENYRGMFIFNTKSKEEAEQWVKTDPAIQAGVFSYEIFPWYGSAALPLYLKHHGEISKEKP</sequence>
<reference evidence="4 5" key="1">
    <citation type="submission" date="2014-07" db="EMBL/GenBank/DDBJ databases">
        <title>Genome of Chryseobacterium luteum DSM 18605.</title>
        <authorList>
            <person name="Stropko S.J."/>
            <person name="Pipes S.E."/>
            <person name="Newman J.D."/>
        </authorList>
    </citation>
    <scope>NUCLEOTIDE SEQUENCE [LARGE SCALE GENOMIC DNA]</scope>
    <source>
        <strain evidence="4 5">DSM 18605</strain>
    </source>
</reference>
<dbReference type="RefSeq" id="WP_034702805.1">
    <property type="nucleotide sequence ID" value="NZ_JPRO01000003.1"/>
</dbReference>
<dbReference type="InterPro" id="IPR011008">
    <property type="entry name" value="Dimeric_a/b-barrel"/>
</dbReference>
<dbReference type="OrthoDB" id="8481699at2"/>
<dbReference type="InterPro" id="IPR005545">
    <property type="entry name" value="YCII"/>
</dbReference>
<evidence type="ECO:0000256" key="1">
    <source>
        <dbReference type="ARBA" id="ARBA00007689"/>
    </source>
</evidence>
<dbReference type="eggNOG" id="COG2350">
    <property type="taxonomic scope" value="Bacteria"/>
</dbReference>
<name>A0A085ZV73_9FLAO</name>
<proteinExistence type="inferred from homology"/>
<keyword evidence="2" id="KW-0732">Signal</keyword>
<dbReference type="AlphaFoldDB" id="A0A085ZV73"/>
<feature type="signal peptide" evidence="2">
    <location>
        <begin position="1"/>
        <end position="19"/>
    </location>
</feature>
<evidence type="ECO:0000256" key="2">
    <source>
        <dbReference type="SAM" id="SignalP"/>
    </source>
</evidence>
<evidence type="ECO:0000313" key="4">
    <source>
        <dbReference type="EMBL" id="KFF08337.1"/>
    </source>
</evidence>
<feature type="domain" description="YCII-related" evidence="3">
    <location>
        <begin position="63"/>
        <end position="135"/>
    </location>
</feature>
<dbReference type="EMBL" id="JPRO01000003">
    <property type="protein sequence ID" value="KFF08337.1"/>
    <property type="molecule type" value="Genomic_DNA"/>
</dbReference>
<comment type="similarity">
    <text evidence="1">Belongs to the YciI family.</text>
</comment>
<protein>
    <recommendedName>
        <fullName evidence="3">YCII-related domain-containing protein</fullName>
    </recommendedName>
</protein>
<evidence type="ECO:0000259" key="3">
    <source>
        <dbReference type="Pfam" id="PF03795"/>
    </source>
</evidence>
<comment type="caution">
    <text evidence="4">The sequence shown here is derived from an EMBL/GenBank/DDBJ whole genome shotgun (WGS) entry which is preliminary data.</text>
</comment>
<keyword evidence="5" id="KW-1185">Reference proteome</keyword>
<gene>
    <name evidence="4" type="ORF">IX38_06120</name>
</gene>
<dbReference type="STRING" id="421531.IX38_06120"/>
<feature type="chain" id="PRO_5001801725" description="YCII-related domain-containing protein" evidence="2">
    <location>
        <begin position="20"/>
        <end position="156"/>
    </location>
</feature>
<dbReference type="Pfam" id="PF03795">
    <property type="entry name" value="YCII"/>
    <property type="match status" value="1"/>
</dbReference>
<dbReference type="SUPFAM" id="SSF54909">
    <property type="entry name" value="Dimeric alpha+beta barrel"/>
    <property type="match status" value="1"/>
</dbReference>
<dbReference type="Proteomes" id="UP000028703">
    <property type="component" value="Unassembled WGS sequence"/>
</dbReference>
<dbReference type="Gene3D" id="3.30.70.1060">
    <property type="entry name" value="Dimeric alpha+beta barrel"/>
    <property type="match status" value="1"/>
</dbReference>